<dbReference type="InterPro" id="IPR035979">
    <property type="entry name" value="RBD_domain_sf"/>
</dbReference>
<name>A0A913XPB2_EXADI</name>
<evidence type="ECO:0000256" key="6">
    <source>
        <dbReference type="PROSITE-ProRule" id="PRU00176"/>
    </source>
</evidence>
<dbReference type="PANTHER" id="PTHR16105:SF0">
    <property type="entry name" value="RNA-BINDING REGION-CONTAINING PROTEIN 3"/>
    <property type="match status" value="1"/>
</dbReference>
<keyword evidence="10" id="KW-1185">Reference proteome</keyword>
<dbReference type="Gene3D" id="3.30.70.330">
    <property type="match status" value="2"/>
</dbReference>
<reference evidence="9" key="1">
    <citation type="submission" date="2022-11" db="UniProtKB">
        <authorList>
            <consortium name="EnsemblMetazoa"/>
        </authorList>
    </citation>
    <scope>IDENTIFICATION</scope>
</reference>
<comment type="subcellular location">
    <subcellularLocation>
        <location evidence="1">Nucleus</location>
    </subcellularLocation>
</comment>
<organism evidence="9 10">
    <name type="scientific">Exaiptasia diaphana</name>
    <name type="common">Tropical sea anemone</name>
    <name type="synonym">Aiptasia pulchella</name>
    <dbReference type="NCBI Taxonomy" id="2652724"/>
    <lineage>
        <taxon>Eukaryota</taxon>
        <taxon>Metazoa</taxon>
        <taxon>Cnidaria</taxon>
        <taxon>Anthozoa</taxon>
        <taxon>Hexacorallia</taxon>
        <taxon>Actiniaria</taxon>
        <taxon>Aiptasiidae</taxon>
        <taxon>Exaiptasia</taxon>
    </lineage>
</organism>
<dbReference type="OrthoDB" id="277802at2759"/>
<evidence type="ECO:0000256" key="1">
    <source>
        <dbReference type="ARBA" id="ARBA00004123"/>
    </source>
</evidence>
<dbReference type="CDD" id="cd12239">
    <property type="entry name" value="RRM2_RBM40_like"/>
    <property type="match status" value="1"/>
</dbReference>
<evidence type="ECO:0000256" key="4">
    <source>
        <dbReference type="ARBA" id="ARBA00022884"/>
    </source>
</evidence>
<feature type="compositionally biased region" description="Acidic residues" evidence="7">
    <location>
        <begin position="215"/>
        <end position="225"/>
    </location>
</feature>
<dbReference type="PROSITE" id="PS50102">
    <property type="entry name" value="RRM"/>
    <property type="match status" value="2"/>
</dbReference>
<dbReference type="SMART" id="SM00360">
    <property type="entry name" value="RRM"/>
    <property type="match status" value="2"/>
</dbReference>
<sequence>MASNQEGKCKLFVRHLPSILSNDDKIDLLKHFGAVEVVCMGRSSKMKDSAFADFKDETSAVKALNRLHQLEVLGSRLVVEYAKKSHERLAAQNSHRMSPSRDKEDVFDDGIQFDRKDEADIQDKNGQAKKETLDGIAPKIGIKYKSNPNLRYLYPPPNTAILTNIAHTLACVPKFYVQVLHLMNRMNLPAPFGPVTPTPPSIGERHTNDNRISSEESEMESDEEDKEKRARLNTLQKKSKPELQSTKRVKLKPTKGPLPKKQKTSSSIKQESVEEAFEQTAHQLRKIEFNLNDAITSIFDAGPPQMEIPNDSVAKGSSVVEGFGKFEPQPDVPLDEHVDDATNMEESDDFITLKELEANRMSQKELNTTSALKNYSVGEVTSRLYVKNLAKQVEEKDLQYIFGRYVDFSSEEEKDRFDIRHMKEGRMKGQAFITLPSESKAKRALKDVHGYILHGKPMVIQFARSAKAKETS</sequence>
<dbReference type="GO" id="GO:0005689">
    <property type="term" value="C:U12-type spliceosomal complex"/>
    <property type="evidence" value="ECO:0007669"/>
    <property type="project" value="TreeGrafter"/>
</dbReference>
<evidence type="ECO:0000256" key="7">
    <source>
        <dbReference type="SAM" id="MobiDB-lite"/>
    </source>
</evidence>
<dbReference type="Proteomes" id="UP000887567">
    <property type="component" value="Unplaced"/>
</dbReference>
<evidence type="ECO:0000256" key="2">
    <source>
        <dbReference type="ARBA" id="ARBA00020364"/>
    </source>
</evidence>
<dbReference type="GO" id="GO:0000398">
    <property type="term" value="P:mRNA splicing, via spliceosome"/>
    <property type="evidence" value="ECO:0007669"/>
    <property type="project" value="TreeGrafter"/>
</dbReference>
<dbReference type="PANTHER" id="PTHR16105">
    <property type="entry name" value="RNA-BINDING REGION-CONTAINING PROTEIN 3"/>
    <property type="match status" value="1"/>
</dbReference>
<protein>
    <recommendedName>
        <fullName evidence="2">RNA-binding region-containing protein 3</fullName>
    </recommendedName>
</protein>
<evidence type="ECO:0000313" key="10">
    <source>
        <dbReference type="Proteomes" id="UP000887567"/>
    </source>
</evidence>
<dbReference type="Gene3D" id="6.10.250.610">
    <property type="match status" value="1"/>
</dbReference>
<dbReference type="SUPFAM" id="SSF54928">
    <property type="entry name" value="RNA-binding domain, RBD"/>
    <property type="match status" value="2"/>
</dbReference>
<evidence type="ECO:0000313" key="9">
    <source>
        <dbReference type="EnsemblMetazoa" id="XP_020907510.1"/>
    </source>
</evidence>
<evidence type="ECO:0000259" key="8">
    <source>
        <dbReference type="PROSITE" id="PS50102"/>
    </source>
</evidence>
<evidence type="ECO:0000256" key="3">
    <source>
        <dbReference type="ARBA" id="ARBA00022737"/>
    </source>
</evidence>
<dbReference type="InterPro" id="IPR012677">
    <property type="entry name" value="Nucleotide-bd_a/b_plait_sf"/>
</dbReference>
<feature type="domain" description="RRM" evidence="8">
    <location>
        <begin position="9"/>
        <end position="84"/>
    </location>
</feature>
<dbReference type="InterPro" id="IPR000504">
    <property type="entry name" value="RRM_dom"/>
</dbReference>
<dbReference type="GeneID" id="110245568"/>
<keyword evidence="3" id="KW-0677">Repeat</keyword>
<keyword evidence="5" id="KW-0539">Nucleus</keyword>
<dbReference type="AlphaFoldDB" id="A0A913XPB2"/>
<feature type="compositionally biased region" description="Basic residues" evidence="7">
    <location>
        <begin position="247"/>
        <end position="263"/>
    </location>
</feature>
<dbReference type="Pfam" id="PF00076">
    <property type="entry name" value="RRM_1"/>
    <property type="match status" value="2"/>
</dbReference>
<accession>A0A913XPB2</accession>
<evidence type="ECO:0000256" key="5">
    <source>
        <dbReference type="ARBA" id="ARBA00023242"/>
    </source>
</evidence>
<feature type="domain" description="RRM" evidence="8">
    <location>
        <begin position="382"/>
        <end position="465"/>
    </location>
</feature>
<dbReference type="RefSeq" id="XP_020907510.1">
    <property type="nucleotide sequence ID" value="XM_021051851.2"/>
</dbReference>
<dbReference type="CDD" id="cd12238">
    <property type="entry name" value="RRM1_RBM40_like"/>
    <property type="match status" value="1"/>
</dbReference>
<feature type="region of interest" description="Disordered" evidence="7">
    <location>
        <begin position="194"/>
        <end position="270"/>
    </location>
</feature>
<dbReference type="EnsemblMetazoa" id="XM_021051851.2">
    <property type="protein sequence ID" value="XP_020907510.1"/>
    <property type="gene ID" value="LOC110245568"/>
</dbReference>
<dbReference type="InterPro" id="IPR034147">
    <property type="entry name" value="RBM40_RRM1"/>
</dbReference>
<dbReference type="GO" id="GO:0030626">
    <property type="term" value="F:U12 snRNA binding"/>
    <property type="evidence" value="ECO:0007669"/>
    <property type="project" value="TreeGrafter"/>
</dbReference>
<keyword evidence="4 6" id="KW-0694">RNA-binding</keyword>
<dbReference type="GO" id="GO:0097157">
    <property type="term" value="F:pre-mRNA intronic binding"/>
    <property type="evidence" value="ECO:0007669"/>
    <property type="project" value="TreeGrafter"/>
</dbReference>
<proteinExistence type="predicted"/>
<dbReference type="KEGG" id="epa:110245568"/>
<dbReference type="InterPro" id="IPR045164">
    <property type="entry name" value="RBM41/RNPC3"/>
</dbReference>
<dbReference type="OMA" id="AINIRHE"/>
<dbReference type="FunFam" id="3.30.70.330:FF:000207">
    <property type="entry name" value="RNA-binding region (RNP1, RRM)-containing 3"/>
    <property type="match status" value="1"/>
</dbReference>
<feature type="compositionally biased region" description="Basic and acidic residues" evidence="7">
    <location>
        <begin position="203"/>
        <end position="214"/>
    </location>
</feature>